<dbReference type="PANTHER" id="PTHR24221:SF632">
    <property type="entry name" value="ATP-DEPENDENT LIPID A-CORE FLIPPASE"/>
    <property type="match status" value="1"/>
</dbReference>
<sequence length="460" mass="50412">MPAPASEAPAARRQQDGPLAGQGVYRRLLGYTLRRWTAFAGALLATAVFAATEPAFAALMKPMLDKGFVERDVDSMRIVPLLIVGLFLLRGIAAFASTYGMSWVGRGVIYDLRHDMFDKLLRLPAGVFDMHPSSQLVSKLIYNVEQVATAATGAITILVRDSLTALGLLGWMFYLSPRLAAVFLIFGPVAAVVVVYVSRRFRRISKRIQTSVGEVGQVAQEVAEGHRVVKIFGGQDYEREQFERVNRRNRRQQLKMTVTRATSVPVIQFLAACILAGVVYVAAVGTDIQTAGTFVSFITAMLLLLPALKRLTTVTEAIQRGLAAGESIFALLDHHEERDEGSRPLRRARGAIRFRGVTFSYRGDGSEGDRRPVLHGIDLDIPPGRTVALVGSSGGGKTTLVNLIPRFYEIDGGVVELDGHDVREYRLADLRRQIAWVGQQVTLFNDTIARNIAYGALQSA</sequence>
<dbReference type="Proteomes" id="UP000886105">
    <property type="component" value="Unassembled WGS sequence"/>
</dbReference>
<keyword evidence="7" id="KW-0547">Nucleotide-binding</keyword>
<evidence type="ECO:0000256" key="2">
    <source>
        <dbReference type="ARBA" id="ARBA00022692"/>
    </source>
</evidence>
<dbReference type="AlphaFoldDB" id="A0A7C5SSJ5"/>
<dbReference type="GO" id="GO:0034040">
    <property type="term" value="F:ATPase-coupled lipid transmembrane transporter activity"/>
    <property type="evidence" value="ECO:0007669"/>
    <property type="project" value="TreeGrafter"/>
</dbReference>
<dbReference type="InterPro" id="IPR036640">
    <property type="entry name" value="ABC1_TM_sf"/>
</dbReference>
<reference evidence="7" key="1">
    <citation type="journal article" date="2020" name="mSystems">
        <title>Genome- and Community-Level Interaction Insights into Carbon Utilization and Element Cycling Functions of Hydrothermarchaeota in Hydrothermal Sediment.</title>
        <authorList>
            <person name="Zhou Z."/>
            <person name="Liu Y."/>
            <person name="Xu W."/>
            <person name="Pan J."/>
            <person name="Luo Z.H."/>
            <person name="Li M."/>
        </authorList>
    </citation>
    <scope>NUCLEOTIDE SEQUENCE [LARGE SCALE GENOMIC DNA]</scope>
    <source>
        <strain evidence="7">HyVt-523</strain>
    </source>
</reference>
<feature type="transmembrane region" description="Helical" evidence="5">
    <location>
        <begin position="288"/>
        <end position="308"/>
    </location>
</feature>
<dbReference type="GO" id="GO:0005524">
    <property type="term" value="F:ATP binding"/>
    <property type="evidence" value="ECO:0007669"/>
    <property type="project" value="UniProtKB-KW"/>
</dbReference>
<evidence type="ECO:0000313" key="7">
    <source>
        <dbReference type="EMBL" id="HHO58224.1"/>
    </source>
</evidence>
<comment type="caution">
    <text evidence="7">The sequence shown here is derived from an EMBL/GenBank/DDBJ whole genome shotgun (WGS) entry which is preliminary data.</text>
</comment>
<evidence type="ECO:0000256" key="1">
    <source>
        <dbReference type="ARBA" id="ARBA00004651"/>
    </source>
</evidence>
<dbReference type="Gene3D" id="3.40.50.300">
    <property type="entry name" value="P-loop containing nucleotide triphosphate hydrolases"/>
    <property type="match status" value="1"/>
</dbReference>
<dbReference type="Pfam" id="PF00005">
    <property type="entry name" value="ABC_tran"/>
    <property type="match status" value="1"/>
</dbReference>
<dbReference type="PANTHER" id="PTHR24221">
    <property type="entry name" value="ATP-BINDING CASSETTE SUB-FAMILY B"/>
    <property type="match status" value="1"/>
</dbReference>
<dbReference type="InterPro" id="IPR011527">
    <property type="entry name" value="ABC1_TM_dom"/>
</dbReference>
<organism evidence="7">
    <name type="scientific">Oceanithermus profundus</name>
    <dbReference type="NCBI Taxonomy" id="187137"/>
    <lineage>
        <taxon>Bacteria</taxon>
        <taxon>Thermotogati</taxon>
        <taxon>Deinococcota</taxon>
        <taxon>Deinococci</taxon>
        <taxon>Thermales</taxon>
        <taxon>Thermaceae</taxon>
        <taxon>Oceanithermus</taxon>
    </lineage>
</organism>
<dbReference type="GO" id="GO:0140359">
    <property type="term" value="F:ABC-type transporter activity"/>
    <property type="evidence" value="ECO:0007669"/>
    <property type="project" value="InterPro"/>
</dbReference>
<keyword evidence="4 5" id="KW-0472">Membrane</keyword>
<comment type="subcellular location">
    <subcellularLocation>
        <location evidence="1">Cell membrane</location>
        <topology evidence="1">Multi-pass membrane protein</topology>
    </subcellularLocation>
</comment>
<keyword evidence="7" id="KW-0067">ATP-binding</keyword>
<evidence type="ECO:0000256" key="5">
    <source>
        <dbReference type="SAM" id="Phobius"/>
    </source>
</evidence>
<gene>
    <name evidence="7" type="ORF">ENJ85_03530</name>
</gene>
<dbReference type="EMBL" id="DRNZ01000220">
    <property type="protein sequence ID" value="HHO58224.1"/>
    <property type="molecule type" value="Genomic_DNA"/>
</dbReference>
<feature type="transmembrane region" description="Helical" evidence="5">
    <location>
        <begin position="179"/>
        <end position="197"/>
    </location>
</feature>
<dbReference type="InterPro" id="IPR039421">
    <property type="entry name" value="Type_1_exporter"/>
</dbReference>
<dbReference type="Pfam" id="PF00664">
    <property type="entry name" value="ABC_membrane"/>
    <property type="match status" value="1"/>
</dbReference>
<feature type="transmembrane region" description="Helical" evidence="5">
    <location>
        <begin position="140"/>
        <end position="159"/>
    </location>
</feature>
<feature type="transmembrane region" description="Helical" evidence="5">
    <location>
        <begin position="78"/>
        <end position="96"/>
    </location>
</feature>
<dbReference type="CDD" id="cd18552">
    <property type="entry name" value="ABC_6TM_MsbA_like"/>
    <property type="match status" value="1"/>
</dbReference>
<feature type="domain" description="ABC transmembrane type-1" evidence="6">
    <location>
        <begin position="40"/>
        <end position="320"/>
    </location>
</feature>
<keyword evidence="3 5" id="KW-1133">Transmembrane helix</keyword>
<evidence type="ECO:0000256" key="3">
    <source>
        <dbReference type="ARBA" id="ARBA00022989"/>
    </source>
</evidence>
<dbReference type="Gene3D" id="1.20.1560.10">
    <property type="entry name" value="ABC transporter type 1, transmembrane domain"/>
    <property type="match status" value="1"/>
</dbReference>
<dbReference type="PROSITE" id="PS50929">
    <property type="entry name" value="ABC_TM1F"/>
    <property type="match status" value="1"/>
</dbReference>
<name>A0A7C5SSJ5_9DEIN</name>
<dbReference type="SUPFAM" id="SSF52540">
    <property type="entry name" value="P-loop containing nucleoside triphosphate hydrolases"/>
    <property type="match status" value="1"/>
</dbReference>
<keyword evidence="2 5" id="KW-0812">Transmembrane</keyword>
<dbReference type="GO" id="GO:0016887">
    <property type="term" value="F:ATP hydrolysis activity"/>
    <property type="evidence" value="ECO:0007669"/>
    <property type="project" value="InterPro"/>
</dbReference>
<feature type="transmembrane region" description="Helical" evidence="5">
    <location>
        <begin position="257"/>
        <end position="282"/>
    </location>
</feature>
<accession>A0A7C5SSJ5</accession>
<protein>
    <submittedName>
        <fullName evidence="7">ATP-binding cassette domain-containing protein</fullName>
    </submittedName>
</protein>
<dbReference type="SUPFAM" id="SSF90123">
    <property type="entry name" value="ABC transporter transmembrane region"/>
    <property type="match status" value="1"/>
</dbReference>
<dbReference type="InterPro" id="IPR027417">
    <property type="entry name" value="P-loop_NTPase"/>
</dbReference>
<evidence type="ECO:0000256" key="4">
    <source>
        <dbReference type="ARBA" id="ARBA00023136"/>
    </source>
</evidence>
<dbReference type="InterPro" id="IPR003439">
    <property type="entry name" value="ABC_transporter-like_ATP-bd"/>
</dbReference>
<feature type="transmembrane region" description="Helical" evidence="5">
    <location>
        <begin position="36"/>
        <end position="58"/>
    </location>
</feature>
<feature type="non-terminal residue" evidence="7">
    <location>
        <position position="460"/>
    </location>
</feature>
<dbReference type="GO" id="GO:0005886">
    <property type="term" value="C:plasma membrane"/>
    <property type="evidence" value="ECO:0007669"/>
    <property type="project" value="UniProtKB-SubCell"/>
</dbReference>
<evidence type="ECO:0000259" key="6">
    <source>
        <dbReference type="PROSITE" id="PS50929"/>
    </source>
</evidence>
<proteinExistence type="predicted"/>